<dbReference type="SUPFAM" id="SSF81296">
    <property type="entry name" value="E set domains"/>
    <property type="match status" value="1"/>
</dbReference>
<dbReference type="InterPro" id="IPR014756">
    <property type="entry name" value="Ig_E-set"/>
</dbReference>
<keyword evidence="3" id="KW-1185">Reference proteome</keyword>
<protein>
    <recommendedName>
        <fullName evidence="4">DUF4185 domain-containing protein</fullName>
    </recommendedName>
</protein>
<keyword evidence="1" id="KW-0732">Signal</keyword>
<dbReference type="EMBL" id="CP034562">
    <property type="protein sequence ID" value="AZQ60909.1"/>
    <property type="molecule type" value="Genomic_DNA"/>
</dbReference>
<dbReference type="Gene3D" id="2.60.40.10">
    <property type="entry name" value="Immunoglobulins"/>
    <property type="match status" value="1"/>
</dbReference>
<sequence length="414" mass="48786">MNRLTFIYLLLLGLLSCTSKNEDFSSESDNNKVIVRGYTTDADSVYFNLHEDEINNFIDISETNFFIDPYSFNIGNWKNMLKRKREITINSVHVIGNFNNFQLTDLLTKKGKIWQLSLSKADVKGKSGQFGYIVNGKYFITPFIKLIKNYKIQVIEKFSFHFINLVWLTYLFYENEQLGYTIDNDSIYFVFDPKDYVSTTDEVEGFEKIIDPSKIDQVEVTGSFSNWKKRLVLTKINDIYITTLALDSTFKNWGEFKYIINKRKWVTPPFVVTNKIGKVKNDNNFNYTFRTKNKENIRGYYLKGDSVIFEWQLEKLQLLNFYHETVVDSHKVKNLYLHGVFNTEDKENKRLMQQIGDKRFRIAYPVSSFEKGRDYTFIFYMNGALELIPPHDASNVKHSDAFAPFQTMRFNMKL</sequence>
<dbReference type="KEGG" id="fll:EI427_01370"/>
<reference evidence="2 3" key="1">
    <citation type="submission" date="2018-12" db="EMBL/GenBank/DDBJ databases">
        <title>Flammeovirga pectinis sp. nov., isolated from the gut of the Korean scallop, Patinopecten yessoensis.</title>
        <authorList>
            <person name="Bae J.-W."/>
            <person name="Jeong Y.-S."/>
            <person name="Kang W."/>
        </authorList>
    </citation>
    <scope>NUCLEOTIDE SEQUENCE [LARGE SCALE GENOMIC DNA]</scope>
    <source>
        <strain evidence="2 3">L12M1</strain>
    </source>
</reference>
<dbReference type="RefSeq" id="WP_126610878.1">
    <property type="nucleotide sequence ID" value="NZ_CP034562.1"/>
</dbReference>
<evidence type="ECO:0000313" key="3">
    <source>
        <dbReference type="Proteomes" id="UP000267268"/>
    </source>
</evidence>
<evidence type="ECO:0008006" key="4">
    <source>
        <dbReference type="Google" id="ProtNLM"/>
    </source>
</evidence>
<feature type="chain" id="PRO_5018701894" description="DUF4185 domain-containing protein" evidence="1">
    <location>
        <begin position="22"/>
        <end position="414"/>
    </location>
</feature>
<feature type="signal peptide" evidence="1">
    <location>
        <begin position="1"/>
        <end position="21"/>
    </location>
</feature>
<evidence type="ECO:0000313" key="2">
    <source>
        <dbReference type="EMBL" id="AZQ60909.1"/>
    </source>
</evidence>
<dbReference type="OrthoDB" id="5451596at2"/>
<proteinExistence type="predicted"/>
<organism evidence="2 3">
    <name type="scientific">Flammeovirga pectinis</name>
    <dbReference type="NCBI Taxonomy" id="2494373"/>
    <lineage>
        <taxon>Bacteria</taxon>
        <taxon>Pseudomonadati</taxon>
        <taxon>Bacteroidota</taxon>
        <taxon>Cytophagia</taxon>
        <taxon>Cytophagales</taxon>
        <taxon>Flammeovirgaceae</taxon>
        <taxon>Flammeovirga</taxon>
    </lineage>
</organism>
<dbReference type="InterPro" id="IPR013783">
    <property type="entry name" value="Ig-like_fold"/>
</dbReference>
<dbReference type="PROSITE" id="PS51257">
    <property type="entry name" value="PROKAR_LIPOPROTEIN"/>
    <property type="match status" value="1"/>
</dbReference>
<evidence type="ECO:0000256" key="1">
    <source>
        <dbReference type="SAM" id="SignalP"/>
    </source>
</evidence>
<dbReference type="Proteomes" id="UP000267268">
    <property type="component" value="Chromosome 1"/>
</dbReference>
<gene>
    <name evidence="2" type="ORF">EI427_01370</name>
</gene>
<dbReference type="AlphaFoldDB" id="A0A3Q9FKW3"/>
<name>A0A3Q9FKW3_9BACT</name>
<accession>A0A3Q9FKW3</accession>